<dbReference type="EMBL" id="JAQHRD010000006">
    <property type="protein sequence ID" value="KAJ6439428.1"/>
    <property type="molecule type" value="Genomic_DNA"/>
</dbReference>
<accession>A0AB34FKH2</accession>
<feature type="compositionally biased region" description="Basic and acidic residues" evidence="1">
    <location>
        <begin position="454"/>
        <end position="481"/>
    </location>
</feature>
<feature type="compositionally biased region" description="Acidic residues" evidence="1">
    <location>
        <begin position="123"/>
        <end position="143"/>
    </location>
</feature>
<keyword evidence="2" id="KW-0472">Membrane</keyword>
<sequence length="818" mass="85545">MALRSPDVVEAESHRDGGAGQLEHRQPRTAAPDEPQQVVVWARRPVQGAEFDPGLAVTGAQLHAHGEEVVAAADSKRGDRGHRPRAGKIWPDRVTVVCGMSSVMVLVGSFRVHDGEAWPCHGDDDDDRHDGDDDDEGTDDDDGVAALQEPSRSQQFPEKYLSHHVVSPCCSTLPPGHVFPPPAVTDARPEQRVGSRTGCEASAGRTMGRTTGAARARAHAATAAAAAAAAVDVERQRHELDGHGRRHVASDVARQHAEPLAGRAVLARHDAQPHDEAAARRRDDAVGAAGRRRVAHDVTGVGEAVCLGSQSADDQTTTPSRSLGVMAAMAAIITTAAAAAAAAVVVIAAIVVIVIVKVGVVEHRRVPHQQGAVLAPLPQHLLLQAHEGARPALAVQQRHVDAEEAEQAAWSSGRAVARPAAHDMRAAALAAEAEAGGPAHDPHRHGNARASGDALREAAARAERAPRPREEGDGPRGEELLQRPAAGEPPRALERGARLVASFFLLLLLQLDPAVMTRRPVVVGVVFQSRGCCETGGPVVVRHVGEIGKAARGAAVPPEHGVDGLGQLRAARLVDAHRVDPSVREAAARQHEAAEGLDLGPAGLAGMRPGDNVLQRGLGALLGHPRVREDGVRRRPGGERLEGQRGGVEEPHLVAPNLIVLANVLAGAVSAWRTRSRNSSTKPDSLPWEAGEAHHGIVMAVTPRSRPSKYLPWCSDRAPLATILSGLNLMNIASVRAASGACSVTATQLAKLCLMLSGVRRLRRAAFMALKPPSALFGSMPLLMPGSGTRIVSALKALLTSASSRSPAAALSASAAGP</sequence>
<protein>
    <submittedName>
        <fullName evidence="3">Uncharacterized protein</fullName>
    </submittedName>
</protein>
<dbReference type="AlphaFoldDB" id="A0AB34FKH2"/>
<reference evidence="3" key="1">
    <citation type="submission" date="2023-01" db="EMBL/GenBank/DDBJ databases">
        <title>The growth and conidiation of Purpureocillium lavendulum are regulated by nitrogen source and histone H3K14 acetylation.</title>
        <authorList>
            <person name="Tang P."/>
            <person name="Han J."/>
            <person name="Zhang C."/>
            <person name="Tang P."/>
            <person name="Qi F."/>
            <person name="Zhang K."/>
            <person name="Liang L."/>
        </authorList>
    </citation>
    <scope>NUCLEOTIDE SEQUENCE</scope>
    <source>
        <strain evidence="3">YMF1.00683</strain>
    </source>
</reference>
<gene>
    <name evidence="3" type="ORF">O9K51_07313</name>
</gene>
<dbReference type="Proteomes" id="UP001163105">
    <property type="component" value="Unassembled WGS sequence"/>
</dbReference>
<keyword evidence="4" id="KW-1185">Reference proteome</keyword>
<feature type="region of interest" description="Disordered" evidence="1">
    <location>
        <begin position="185"/>
        <end position="207"/>
    </location>
</feature>
<feature type="region of interest" description="Disordered" evidence="1">
    <location>
        <begin position="427"/>
        <end position="490"/>
    </location>
</feature>
<feature type="region of interest" description="Disordered" evidence="1">
    <location>
        <begin position="1"/>
        <end position="37"/>
    </location>
</feature>
<keyword evidence="2" id="KW-0812">Transmembrane</keyword>
<feature type="region of interest" description="Disordered" evidence="1">
    <location>
        <begin position="629"/>
        <end position="648"/>
    </location>
</feature>
<evidence type="ECO:0000256" key="1">
    <source>
        <dbReference type="SAM" id="MobiDB-lite"/>
    </source>
</evidence>
<feature type="region of interest" description="Disordered" evidence="1">
    <location>
        <begin position="116"/>
        <end position="156"/>
    </location>
</feature>
<feature type="transmembrane region" description="Helical" evidence="2">
    <location>
        <begin position="323"/>
        <end position="356"/>
    </location>
</feature>
<proteinExistence type="predicted"/>
<organism evidence="3 4">
    <name type="scientific">Purpureocillium lavendulum</name>
    <dbReference type="NCBI Taxonomy" id="1247861"/>
    <lineage>
        <taxon>Eukaryota</taxon>
        <taxon>Fungi</taxon>
        <taxon>Dikarya</taxon>
        <taxon>Ascomycota</taxon>
        <taxon>Pezizomycotina</taxon>
        <taxon>Sordariomycetes</taxon>
        <taxon>Hypocreomycetidae</taxon>
        <taxon>Hypocreales</taxon>
        <taxon>Ophiocordycipitaceae</taxon>
        <taxon>Purpureocillium</taxon>
    </lineage>
</organism>
<feature type="compositionally biased region" description="Low complexity" evidence="1">
    <location>
        <begin position="427"/>
        <end position="439"/>
    </location>
</feature>
<evidence type="ECO:0000313" key="3">
    <source>
        <dbReference type="EMBL" id="KAJ6439428.1"/>
    </source>
</evidence>
<comment type="caution">
    <text evidence="3">The sequence shown here is derived from an EMBL/GenBank/DDBJ whole genome shotgun (WGS) entry which is preliminary data.</text>
</comment>
<name>A0AB34FKH2_9HYPO</name>
<evidence type="ECO:0000256" key="2">
    <source>
        <dbReference type="SAM" id="Phobius"/>
    </source>
</evidence>
<keyword evidence="2" id="KW-1133">Transmembrane helix</keyword>
<feature type="compositionally biased region" description="Basic and acidic residues" evidence="1">
    <location>
        <begin position="11"/>
        <end position="26"/>
    </location>
</feature>
<evidence type="ECO:0000313" key="4">
    <source>
        <dbReference type="Proteomes" id="UP001163105"/>
    </source>
</evidence>